<dbReference type="PANTHER" id="PTHR37164:SF1">
    <property type="entry name" value="BACTERIOHEMERYTHRIN"/>
    <property type="match status" value="1"/>
</dbReference>
<evidence type="ECO:0000256" key="4">
    <source>
        <dbReference type="ARBA" id="ARBA00023004"/>
    </source>
</evidence>
<keyword evidence="2" id="KW-0813">Transport</keyword>
<dbReference type="GO" id="GO:0046872">
    <property type="term" value="F:metal ion binding"/>
    <property type="evidence" value="ECO:0007669"/>
    <property type="project" value="UniProtKB-KW"/>
</dbReference>
<dbReference type="GO" id="GO:0005344">
    <property type="term" value="F:oxygen carrier activity"/>
    <property type="evidence" value="ECO:0007669"/>
    <property type="project" value="UniProtKB-KW"/>
</dbReference>
<keyword evidence="2" id="KW-0561">Oxygen transport</keyword>
<keyword evidence="4" id="KW-0408">Iron</keyword>
<proteinExistence type="inferred from homology"/>
<dbReference type="Pfam" id="PF01814">
    <property type="entry name" value="Hemerythrin"/>
    <property type="match status" value="2"/>
</dbReference>
<protein>
    <recommendedName>
        <fullName evidence="5">Hemerythrin-like domain-containing protein</fullName>
    </recommendedName>
</protein>
<accession>A0A4V1LVQ9</accession>
<dbReference type="Proteomes" id="UP000290870">
    <property type="component" value="Unassembled WGS sequence"/>
</dbReference>
<dbReference type="Gene3D" id="1.20.120.50">
    <property type="entry name" value="Hemerythrin-like"/>
    <property type="match status" value="2"/>
</dbReference>
<feature type="domain" description="Hemerythrin-like" evidence="5">
    <location>
        <begin position="23"/>
        <end position="135"/>
    </location>
</feature>
<dbReference type="InterPro" id="IPR035938">
    <property type="entry name" value="Hemerythrin-like_sf"/>
</dbReference>
<evidence type="ECO:0000259" key="5">
    <source>
        <dbReference type="Pfam" id="PF01814"/>
    </source>
</evidence>
<dbReference type="InterPro" id="IPR050669">
    <property type="entry name" value="Hemerythrin"/>
</dbReference>
<dbReference type="InterPro" id="IPR012312">
    <property type="entry name" value="Hemerythrin-like"/>
</dbReference>
<evidence type="ECO:0000256" key="2">
    <source>
        <dbReference type="ARBA" id="ARBA00022621"/>
    </source>
</evidence>
<dbReference type="OrthoDB" id="9774644at2"/>
<comment type="similarity">
    <text evidence="1">Belongs to the hemerythrin family.</text>
</comment>
<dbReference type="InterPro" id="IPR012827">
    <property type="entry name" value="Hemerythrin_metal-bd"/>
</dbReference>
<dbReference type="EMBL" id="PDJZ01000003">
    <property type="protein sequence ID" value="RXJ84955.1"/>
    <property type="molecule type" value="Genomic_DNA"/>
</dbReference>
<dbReference type="InterPro" id="IPR016131">
    <property type="entry name" value="Haemerythrin_Fe_BS"/>
</dbReference>
<evidence type="ECO:0000256" key="3">
    <source>
        <dbReference type="ARBA" id="ARBA00022723"/>
    </source>
</evidence>
<dbReference type="SUPFAM" id="SSF47188">
    <property type="entry name" value="Hemerythrin-like"/>
    <property type="match status" value="2"/>
</dbReference>
<reference evidence="6 7" key="1">
    <citation type="submission" date="2017-10" db="EMBL/GenBank/DDBJ databases">
        <title>Genomics of the genus Arcobacter.</title>
        <authorList>
            <person name="Perez-Cataluna A."/>
            <person name="Figueras M.J."/>
        </authorList>
    </citation>
    <scope>NUCLEOTIDE SEQUENCE [LARGE SCALE GENOMIC DNA]</scope>
    <source>
        <strain evidence="6 7">F26</strain>
    </source>
</reference>
<dbReference type="RefSeq" id="WP_128985816.1">
    <property type="nucleotide sequence ID" value="NZ_PDJZ01000003.1"/>
</dbReference>
<evidence type="ECO:0000313" key="6">
    <source>
        <dbReference type="EMBL" id="RXJ84955.1"/>
    </source>
</evidence>
<keyword evidence="3" id="KW-0479">Metal-binding</keyword>
<comment type="caution">
    <text evidence="6">The sequence shown here is derived from an EMBL/GenBank/DDBJ whole genome shotgun (WGS) entry which is preliminary data.</text>
</comment>
<dbReference type="NCBIfam" id="NF033749">
    <property type="entry name" value="bact_hemeryth"/>
    <property type="match status" value="1"/>
</dbReference>
<gene>
    <name evidence="6" type="ORF">CRU90_03090</name>
</gene>
<sequence length="282" mass="33966">MEQKVESISIIWKSEYNINNFKIDREHQQLFSIAREALNISKLKNDEVQIEKLKKTITKLFDYVGTHFSNEQKHMESISYPELEEHKILHKNMINMLTNLVSKLNSMELEQIQQALYNFIEEYFIRHIILEDKKIELWSTNLEDLRKSFGWKQIYSVNNPQIDAEHKMLFDIAKEAFIEVEPSLKTAKIKDILTRLYNYMKTHFKHEEEYMQQINYPAYKEHKKMHSEIILKINDFVKKLPTLNEDLFEKELAKIIDISLVYHIIQEDRKIITWVKSNENKN</sequence>
<organism evidence="6 7">
    <name type="scientific">Arcobacter cloacae</name>
    <dbReference type="NCBI Taxonomy" id="1054034"/>
    <lineage>
        <taxon>Bacteria</taxon>
        <taxon>Pseudomonadati</taxon>
        <taxon>Campylobacterota</taxon>
        <taxon>Epsilonproteobacteria</taxon>
        <taxon>Campylobacterales</taxon>
        <taxon>Arcobacteraceae</taxon>
        <taxon>Arcobacter</taxon>
    </lineage>
</organism>
<dbReference type="CDD" id="cd12107">
    <property type="entry name" value="Hemerythrin"/>
    <property type="match status" value="2"/>
</dbReference>
<name>A0A4V1LVQ9_9BACT</name>
<dbReference type="NCBIfam" id="TIGR02481">
    <property type="entry name" value="hemeryth_dom"/>
    <property type="match status" value="2"/>
</dbReference>
<evidence type="ECO:0000313" key="7">
    <source>
        <dbReference type="Proteomes" id="UP000290870"/>
    </source>
</evidence>
<feature type="domain" description="Hemerythrin-like" evidence="5">
    <location>
        <begin position="161"/>
        <end position="274"/>
    </location>
</feature>
<evidence type="ECO:0000256" key="1">
    <source>
        <dbReference type="ARBA" id="ARBA00010587"/>
    </source>
</evidence>
<dbReference type="AlphaFoldDB" id="A0A4V1LVQ9"/>
<dbReference type="PROSITE" id="PS00550">
    <property type="entry name" value="HEMERYTHRINS"/>
    <property type="match status" value="2"/>
</dbReference>
<dbReference type="PANTHER" id="PTHR37164">
    <property type="entry name" value="BACTERIOHEMERYTHRIN"/>
    <property type="match status" value="1"/>
</dbReference>